<proteinExistence type="predicted"/>
<evidence type="ECO:0000313" key="2">
    <source>
        <dbReference type="EMBL" id="KAL2613252.1"/>
    </source>
</evidence>
<reference evidence="2 3" key="1">
    <citation type="submission" date="2024-09" db="EMBL/GenBank/DDBJ databases">
        <title>Chromosome-scale assembly of Riccia fluitans.</title>
        <authorList>
            <person name="Paukszto L."/>
            <person name="Sawicki J."/>
            <person name="Karawczyk K."/>
            <person name="Piernik-Szablinska J."/>
            <person name="Szczecinska M."/>
            <person name="Mazdziarz M."/>
        </authorList>
    </citation>
    <scope>NUCLEOTIDE SEQUENCE [LARGE SCALE GENOMIC DNA]</scope>
    <source>
        <strain evidence="2">Rf_01</strain>
        <tissue evidence="2">Aerial parts of the thallus</tissue>
    </source>
</reference>
<feature type="compositionally biased region" description="Polar residues" evidence="1">
    <location>
        <begin position="195"/>
        <end position="209"/>
    </location>
</feature>
<accession>A0ABD1XWC2</accession>
<evidence type="ECO:0000313" key="3">
    <source>
        <dbReference type="Proteomes" id="UP001605036"/>
    </source>
</evidence>
<name>A0ABD1XWC2_9MARC</name>
<feature type="region of interest" description="Disordered" evidence="1">
    <location>
        <begin position="166"/>
        <end position="216"/>
    </location>
</feature>
<keyword evidence="3" id="KW-1185">Reference proteome</keyword>
<dbReference type="Proteomes" id="UP001605036">
    <property type="component" value="Unassembled WGS sequence"/>
</dbReference>
<dbReference type="AlphaFoldDB" id="A0ABD1XWC2"/>
<comment type="caution">
    <text evidence="2">The sequence shown here is derived from an EMBL/GenBank/DDBJ whole genome shotgun (WGS) entry which is preliminary data.</text>
</comment>
<feature type="region of interest" description="Disordered" evidence="1">
    <location>
        <begin position="127"/>
        <end position="148"/>
    </location>
</feature>
<evidence type="ECO:0000256" key="1">
    <source>
        <dbReference type="SAM" id="MobiDB-lite"/>
    </source>
</evidence>
<organism evidence="2 3">
    <name type="scientific">Riccia fluitans</name>
    <dbReference type="NCBI Taxonomy" id="41844"/>
    <lineage>
        <taxon>Eukaryota</taxon>
        <taxon>Viridiplantae</taxon>
        <taxon>Streptophyta</taxon>
        <taxon>Embryophyta</taxon>
        <taxon>Marchantiophyta</taxon>
        <taxon>Marchantiopsida</taxon>
        <taxon>Marchantiidae</taxon>
        <taxon>Marchantiales</taxon>
        <taxon>Ricciaceae</taxon>
        <taxon>Riccia</taxon>
    </lineage>
</organism>
<sequence length="216" mass="23672">MESTRVTRFFHGAIESLKLCLNFNSTPSGPIALIRVKFVSVVVDMDLNMEESGLVCDSQEIVGIAASLLHPNGATQTLAAQVTSESPRIVPPSLAYQYAIQNAHMYGMPNPTHPHYVQNGFPRAPLFGQNHCMPQHRPMSQQSSSHAEVVVEIPSQNQARIDLPSHNQARVDPPSHHQARVDPPSHNKVNFDPPSHNQVRVDPSSSSQARVDPPSS</sequence>
<protein>
    <submittedName>
        <fullName evidence="2">Uncharacterized protein</fullName>
    </submittedName>
</protein>
<feature type="compositionally biased region" description="Basic and acidic residues" evidence="1">
    <location>
        <begin position="173"/>
        <end position="185"/>
    </location>
</feature>
<dbReference type="EMBL" id="JBHFFA010000007">
    <property type="protein sequence ID" value="KAL2613252.1"/>
    <property type="molecule type" value="Genomic_DNA"/>
</dbReference>
<gene>
    <name evidence="2" type="ORF">R1flu_024944</name>
</gene>